<dbReference type="AlphaFoldDB" id="A0A9P4VRF6"/>
<feature type="non-terminal residue" evidence="5">
    <location>
        <position position="1"/>
    </location>
</feature>
<dbReference type="SUPFAM" id="SSF47072">
    <property type="entry name" value="Cysteine alpha-hairpin motif"/>
    <property type="match status" value="1"/>
</dbReference>
<sequence>SPWDAESSNKFNSKQYSEYFDPCQEAANRSLKCLNRNGGDKEMCTDYFQAYRDCKKQWV</sequence>
<dbReference type="OrthoDB" id="9971592at2759"/>
<gene>
    <name evidence="5" type="ORF">M501DRAFT_906595</name>
</gene>
<comment type="function">
    <text evidence="1">Required for the assembly of cytochrome c oxidase.</text>
</comment>
<dbReference type="Proteomes" id="UP000799429">
    <property type="component" value="Unassembled WGS sequence"/>
</dbReference>
<comment type="subcellular location">
    <subcellularLocation>
        <location evidence="2">Mitochondrion intermembrane space</location>
    </subcellularLocation>
</comment>
<dbReference type="PANTHER" id="PTHR46811">
    <property type="entry name" value="COILED-COIL-HELIX-COILED-COIL-HELIX DOMAIN-CONTAINING PROTEIN 7"/>
    <property type="match status" value="1"/>
</dbReference>
<evidence type="ECO:0000256" key="3">
    <source>
        <dbReference type="ARBA" id="ARBA00023128"/>
    </source>
</evidence>
<dbReference type="PROSITE" id="PS51808">
    <property type="entry name" value="CHCH"/>
    <property type="match status" value="1"/>
</dbReference>
<dbReference type="EMBL" id="MU006089">
    <property type="protein sequence ID" value="KAF2842891.1"/>
    <property type="molecule type" value="Genomic_DNA"/>
</dbReference>
<protein>
    <submittedName>
        <fullName evidence="5">Uncharacterized protein</fullName>
    </submittedName>
</protein>
<proteinExistence type="predicted"/>
<keyword evidence="3" id="KW-0496">Mitochondrion</keyword>
<keyword evidence="4" id="KW-1015">Disulfide bond</keyword>
<dbReference type="Gene3D" id="1.10.287.1130">
    <property type="entry name" value="CytochromE C oxidase copper chaperone"/>
    <property type="match status" value="1"/>
</dbReference>
<feature type="non-terminal residue" evidence="5">
    <location>
        <position position="59"/>
    </location>
</feature>
<reference evidence="5" key="1">
    <citation type="journal article" date="2020" name="Stud. Mycol.">
        <title>101 Dothideomycetes genomes: a test case for predicting lifestyles and emergence of pathogens.</title>
        <authorList>
            <person name="Haridas S."/>
            <person name="Albert R."/>
            <person name="Binder M."/>
            <person name="Bloem J."/>
            <person name="Labutti K."/>
            <person name="Salamov A."/>
            <person name="Andreopoulos B."/>
            <person name="Baker S."/>
            <person name="Barry K."/>
            <person name="Bills G."/>
            <person name="Bluhm B."/>
            <person name="Cannon C."/>
            <person name="Castanera R."/>
            <person name="Culley D."/>
            <person name="Daum C."/>
            <person name="Ezra D."/>
            <person name="Gonzalez J."/>
            <person name="Henrissat B."/>
            <person name="Kuo A."/>
            <person name="Liang C."/>
            <person name="Lipzen A."/>
            <person name="Lutzoni F."/>
            <person name="Magnuson J."/>
            <person name="Mondo S."/>
            <person name="Nolan M."/>
            <person name="Ohm R."/>
            <person name="Pangilinan J."/>
            <person name="Park H.-J."/>
            <person name="Ramirez L."/>
            <person name="Alfaro M."/>
            <person name="Sun H."/>
            <person name="Tritt A."/>
            <person name="Yoshinaga Y."/>
            <person name="Zwiers L.-H."/>
            <person name="Turgeon B."/>
            <person name="Goodwin S."/>
            <person name="Spatafora J."/>
            <person name="Crous P."/>
            <person name="Grigoriev I."/>
        </authorList>
    </citation>
    <scope>NUCLEOTIDE SEQUENCE</scope>
    <source>
        <strain evidence="5">CBS 101060</strain>
    </source>
</reference>
<dbReference type="GO" id="GO:0033108">
    <property type="term" value="P:mitochondrial respiratory chain complex assembly"/>
    <property type="evidence" value="ECO:0007669"/>
    <property type="project" value="TreeGrafter"/>
</dbReference>
<evidence type="ECO:0000256" key="2">
    <source>
        <dbReference type="ARBA" id="ARBA00004569"/>
    </source>
</evidence>
<dbReference type="InterPro" id="IPR009069">
    <property type="entry name" value="Cys_alpha_HP_mot_SF"/>
</dbReference>
<dbReference type="InterPro" id="IPR051040">
    <property type="entry name" value="COX23"/>
</dbReference>
<evidence type="ECO:0000313" key="6">
    <source>
        <dbReference type="Proteomes" id="UP000799429"/>
    </source>
</evidence>
<keyword evidence="6" id="KW-1185">Reference proteome</keyword>
<evidence type="ECO:0000256" key="1">
    <source>
        <dbReference type="ARBA" id="ARBA00003875"/>
    </source>
</evidence>
<accession>A0A9P4VRF6</accession>
<comment type="caution">
    <text evidence="5">The sequence shown here is derived from an EMBL/GenBank/DDBJ whole genome shotgun (WGS) entry which is preliminary data.</text>
</comment>
<dbReference type="PANTHER" id="PTHR46811:SF1">
    <property type="entry name" value="COILED-COIL-HELIX-COILED-COIL-HELIX DOMAIN-CONTAINING PROTEIN 7"/>
    <property type="match status" value="1"/>
</dbReference>
<evidence type="ECO:0000313" key="5">
    <source>
        <dbReference type="EMBL" id="KAF2842891.1"/>
    </source>
</evidence>
<evidence type="ECO:0000256" key="4">
    <source>
        <dbReference type="ARBA" id="ARBA00023157"/>
    </source>
</evidence>
<dbReference type="GO" id="GO:0005758">
    <property type="term" value="C:mitochondrial intermembrane space"/>
    <property type="evidence" value="ECO:0007669"/>
    <property type="project" value="UniProtKB-SubCell"/>
</dbReference>
<name>A0A9P4VRF6_9PEZI</name>
<organism evidence="5 6">
    <name type="scientific">Patellaria atrata CBS 101060</name>
    <dbReference type="NCBI Taxonomy" id="1346257"/>
    <lineage>
        <taxon>Eukaryota</taxon>
        <taxon>Fungi</taxon>
        <taxon>Dikarya</taxon>
        <taxon>Ascomycota</taxon>
        <taxon>Pezizomycotina</taxon>
        <taxon>Dothideomycetes</taxon>
        <taxon>Dothideomycetes incertae sedis</taxon>
        <taxon>Patellariales</taxon>
        <taxon>Patellariaceae</taxon>
        <taxon>Patellaria</taxon>
    </lineage>
</organism>